<dbReference type="GO" id="GO:0003700">
    <property type="term" value="F:DNA-binding transcription factor activity"/>
    <property type="evidence" value="ECO:0007669"/>
    <property type="project" value="InterPro"/>
</dbReference>
<keyword evidence="6" id="KW-0804">Transcription</keyword>
<dbReference type="Gene3D" id="1.20.5.170">
    <property type="match status" value="1"/>
</dbReference>
<gene>
    <name evidence="10" type="ORF">ZIOFF_030906</name>
</gene>
<keyword evidence="3" id="KW-0808">Transferase</keyword>
<dbReference type="Pfam" id="PF02458">
    <property type="entry name" value="Transferase"/>
    <property type="match status" value="1"/>
</dbReference>
<feature type="region of interest" description="Disordered" evidence="9">
    <location>
        <begin position="450"/>
        <end position="478"/>
    </location>
</feature>
<evidence type="ECO:0000256" key="6">
    <source>
        <dbReference type="ARBA" id="ARBA00023163"/>
    </source>
</evidence>
<dbReference type="CDD" id="cd14702">
    <property type="entry name" value="bZIP_plant_GBF1"/>
    <property type="match status" value="1"/>
</dbReference>
<sequence length="571" mass="63616">MARPSIEIPDGYCPKDPILVRPSSPTPRHTIYLSNLDDQPFLRFSIKYVYVYRRSVAAEALAASLGKALVEYYPLAGRLVRSPEGGREKLVVNCNAQGAVFAEAHSILTADEFLRGAARPNRSWRKLLYEPTDEERSFIDVPPLLVQVTYLSCGGMILCTAISHCLCDAIGTANFLHAWALLTAKPSAAVPVAVVHDRRLLKPREPPRIEFPHPEFSSQTQECYSIFQLLLSQPLTPVSITFTAAQILHLKKQCVPSLKCTSFEALAWHVWRAWVKALDPPPALRVKLLFSVNVRRRLRPELPGGYFGNAFVMACAETFAAELSGSSARGGIMLVQAAKEGVRDGQVRSVVDLLEERWTRPDLSASLVISPWTKLGLEEVDFGEGRPLHMGPMTSEIYCLFLPVVGDLHAFTLLVSVPQGIAERFHHCCLIQQPDESYMNREMVDKKVAQNPITSMSRSNAKETKKNHQNTSSDSPEMDWLAVVIGGGDVDEAETAEENGGDQSNREFARRSRMRKQMQLEELTAEVSRLQRDKSQLVSILCLAAQQCTAWRLRTPSSVRESLEQILLNAP</sequence>
<dbReference type="Gene3D" id="3.30.559.10">
    <property type="entry name" value="Chloramphenicol acetyltransferase-like domain"/>
    <property type="match status" value="2"/>
</dbReference>
<proteinExistence type="inferred from homology"/>
<dbReference type="InterPro" id="IPR050317">
    <property type="entry name" value="Plant_Fungal_Acyltransferase"/>
</dbReference>
<evidence type="ECO:0000256" key="9">
    <source>
        <dbReference type="SAM" id="MobiDB-lite"/>
    </source>
</evidence>
<keyword evidence="11" id="KW-1185">Reference proteome</keyword>
<evidence type="ECO:0000313" key="10">
    <source>
        <dbReference type="EMBL" id="KAG6512777.1"/>
    </source>
</evidence>
<dbReference type="EMBL" id="JACMSC010000008">
    <property type="protein sequence ID" value="KAG6512777.1"/>
    <property type="molecule type" value="Genomic_DNA"/>
</dbReference>
<evidence type="ECO:0000256" key="7">
    <source>
        <dbReference type="ARBA" id="ARBA00023242"/>
    </source>
</evidence>
<feature type="region of interest" description="Disordered" evidence="9">
    <location>
        <begin position="493"/>
        <end position="513"/>
    </location>
</feature>
<dbReference type="AlphaFoldDB" id="A0A8J5GQ47"/>
<dbReference type="Proteomes" id="UP000734854">
    <property type="component" value="Unassembled WGS sequence"/>
</dbReference>
<keyword evidence="8" id="KW-0012">Acyltransferase</keyword>
<evidence type="ECO:0000256" key="5">
    <source>
        <dbReference type="ARBA" id="ARBA00023125"/>
    </source>
</evidence>
<dbReference type="InterPro" id="IPR046347">
    <property type="entry name" value="bZIP_sf"/>
</dbReference>
<dbReference type="GO" id="GO:0005634">
    <property type="term" value="C:nucleus"/>
    <property type="evidence" value="ECO:0007669"/>
    <property type="project" value="UniProtKB-SubCell"/>
</dbReference>
<evidence type="ECO:0000256" key="3">
    <source>
        <dbReference type="ARBA" id="ARBA00022679"/>
    </source>
</evidence>
<evidence type="ECO:0000313" key="11">
    <source>
        <dbReference type="Proteomes" id="UP000734854"/>
    </source>
</evidence>
<evidence type="ECO:0000256" key="2">
    <source>
        <dbReference type="ARBA" id="ARBA00009861"/>
    </source>
</evidence>
<comment type="caution">
    <text evidence="10">The sequence shown here is derived from an EMBL/GenBank/DDBJ whole genome shotgun (WGS) entry which is preliminary data.</text>
</comment>
<dbReference type="InterPro" id="IPR045314">
    <property type="entry name" value="bZIP_plant_GBF1"/>
</dbReference>
<comment type="subcellular location">
    <subcellularLocation>
        <location evidence="1">Nucleus</location>
    </subcellularLocation>
</comment>
<keyword evidence="7" id="KW-0539">Nucleus</keyword>
<dbReference type="GO" id="GO:0016747">
    <property type="term" value="F:acyltransferase activity, transferring groups other than amino-acyl groups"/>
    <property type="evidence" value="ECO:0007669"/>
    <property type="project" value="TreeGrafter"/>
</dbReference>
<accession>A0A8J5GQ47</accession>
<organism evidence="10 11">
    <name type="scientific">Zingiber officinale</name>
    <name type="common">Ginger</name>
    <name type="synonym">Amomum zingiber</name>
    <dbReference type="NCBI Taxonomy" id="94328"/>
    <lineage>
        <taxon>Eukaryota</taxon>
        <taxon>Viridiplantae</taxon>
        <taxon>Streptophyta</taxon>
        <taxon>Embryophyta</taxon>
        <taxon>Tracheophyta</taxon>
        <taxon>Spermatophyta</taxon>
        <taxon>Magnoliopsida</taxon>
        <taxon>Liliopsida</taxon>
        <taxon>Zingiberales</taxon>
        <taxon>Zingiberaceae</taxon>
        <taxon>Zingiber</taxon>
    </lineage>
</organism>
<dbReference type="PANTHER" id="PTHR31642:SF5">
    <property type="entry name" value="OS01G0104900 PROTEIN"/>
    <property type="match status" value="1"/>
</dbReference>
<dbReference type="GO" id="GO:0003677">
    <property type="term" value="F:DNA binding"/>
    <property type="evidence" value="ECO:0007669"/>
    <property type="project" value="UniProtKB-KW"/>
</dbReference>
<comment type="similarity">
    <text evidence="2">Belongs to the plant acyltransferase family.</text>
</comment>
<keyword evidence="4" id="KW-0805">Transcription regulation</keyword>
<name>A0A8J5GQ47_ZINOF</name>
<dbReference type="SUPFAM" id="SSF57959">
    <property type="entry name" value="Leucine zipper domain"/>
    <property type="match status" value="1"/>
</dbReference>
<evidence type="ECO:0000256" key="1">
    <source>
        <dbReference type="ARBA" id="ARBA00004123"/>
    </source>
</evidence>
<evidence type="ECO:0000256" key="4">
    <source>
        <dbReference type="ARBA" id="ARBA00023015"/>
    </source>
</evidence>
<evidence type="ECO:0000256" key="8">
    <source>
        <dbReference type="ARBA" id="ARBA00023315"/>
    </source>
</evidence>
<dbReference type="PANTHER" id="PTHR31642">
    <property type="entry name" value="TRICHOTHECENE 3-O-ACETYLTRANSFERASE"/>
    <property type="match status" value="1"/>
</dbReference>
<evidence type="ECO:0008006" key="12">
    <source>
        <dbReference type="Google" id="ProtNLM"/>
    </source>
</evidence>
<protein>
    <recommendedName>
        <fullName evidence="12">Omega-hydroxypalmitate O-feruloyl transferase</fullName>
    </recommendedName>
</protein>
<keyword evidence="5" id="KW-0238">DNA-binding</keyword>
<reference evidence="10 11" key="1">
    <citation type="submission" date="2020-08" db="EMBL/GenBank/DDBJ databases">
        <title>Plant Genome Project.</title>
        <authorList>
            <person name="Zhang R.-G."/>
        </authorList>
    </citation>
    <scope>NUCLEOTIDE SEQUENCE [LARGE SCALE GENOMIC DNA]</scope>
    <source>
        <tissue evidence="10">Rhizome</tissue>
    </source>
</reference>
<dbReference type="InterPro" id="IPR023213">
    <property type="entry name" value="CAT-like_dom_sf"/>
</dbReference>